<proteinExistence type="predicted"/>
<feature type="domain" description="DUF6734" evidence="1">
    <location>
        <begin position="1"/>
        <end position="286"/>
    </location>
</feature>
<dbReference type="AlphaFoldDB" id="A0A3E1P452"/>
<organism evidence="2 3">
    <name type="scientific">Chitinophaga silvisoli</name>
    <dbReference type="NCBI Taxonomy" id="2291814"/>
    <lineage>
        <taxon>Bacteria</taxon>
        <taxon>Pseudomonadati</taxon>
        <taxon>Bacteroidota</taxon>
        <taxon>Chitinophagia</taxon>
        <taxon>Chitinophagales</taxon>
        <taxon>Chitinophagaceae</taxon>
        <taxon>Chitinophaga</taxon>
    </lineage>
</organism>
<dbReference type="RefSeq" id="WP_116853591.1">
    <property type="nucleotide sequence ID" value="NZ_QTJV01000003.1"/>
</dbReference>
<evidence type="ECO:0000259" key="1">
    <source>
        <dbReference type="Pfam" id="PF20508"/>
    </source>
</evidence>
<evidence type="ECO:0000313" key="3">
    <source>
        <dbReference type="Proteomes" id="UP000261174"/>
    </source>
</evidence>
<dbReference type="InterPro" id="IPR046621">
    <property type="entry name" value="DUF6734"/>
</dbReference>
<dbReference type="OrthoDB" id="771064at2"/>
<accession>A0A3E1P452</accession>
<keyword evidence="3" id="KW-1185">Reference proteome</keyword>
<sequence>MKIIQSFWSADRDISKDTAGWISPQHHLMAWALSCLKLREHYDHVELYTDQTGYDWLIGKLQLPYTKVHVVMDELNTYKKELWALAKIKAYSLQDTPFVHVDGDVFIWKPFPPALLEAPLITQNTELATGYYAHKFRPIIAELNYLPEAFDLRTSPTDIGSCNAGIMGGTDHAFYKRYCQLAFDMVDKNDLSKLSDQTLIDFNIVFEQVLFCHMAAREKKQIHGLLEKEYTDNGYLYDEIGDFTTLPYTTGYIHLLGQHKRNAMACNLMTRFLLAEYPEYFYRIKELFNTIVLPDMQTVIDTPVFKKAVPVSDDMVWPEIIEDVSDFNVLLNTLDKDLLLREETALLQRDYAGLQSNRFFLQPDNEVMIERDPLIKIAGLSTQVGNFLFEETALEFANIDDTFQVTILPDVVEGRYKASLLEPLDYVILACLEEKITFGALLEAVASAFSGPDVNAALSDYHSLVLSALKKLNVNKCVHIHFQ</sequence>
<dbReference type="PROSITE" id="PS51257">
    <property type="entry name" value="PROKAR_LIPOPROTEIN"/>
    <property type="match status" value="1"/>
</dbReference>
<reference evidence="2 3" key="1">
    <citation type="submission" date="2018-08" db="EMBL/GenBank/DDBJ databases">
        <title>Chitinophaga sp. K20C18050901, a novel bacterium isolated from forest soil.</title>
        <authorList>
            <person name="Wang C."/>
        </authorList>
    </citation>
    <scope>NUCLEOTIDE SEQUENCE [LARGE SCALE GENOMIC DNA]</scope>
    <source>
        <strain evidence="2 3">K20C18050901</strain>
    </source>
</reference>
<evidence type="ECO:0000313" key="2">
    <source>
        <dbReference type="EMBL" id="RFM34937.1"/>
    </source>
</evidence>
<dbReference type="EMBL" id="QTJV01000003">
    <property type="protein sequence ID" value="RFM34937.1"/>
    <property type="molecule type" value="Genomic_DNA"/>
</dbReference>
<dbReference type="Pfam" id="PF20508">
    <property type="entry name" value="DUF6734"/>
    <property type="match status" value="1"/>
</dbReference>
<comment type="caution">
    <text evidence="2">The sequence shown here is derived from an EMBL/GenBank/DDBJ whole genome shotgun (WGS) entry which is preliminary data.</text>
</comment>
<gene>
    <name evidence="2" type="ORF">DXN04_11985</name>
</gene>
<name>A0A3E1P452_9BACT</name>
<dbReference type="Proteomes" id="UP000261174">
    <property type="component" value="Unassembled WGS sequence"/>
</dbReference>
<protein>
    <recommendedName>
        <fullName evidence="1">DUF6734 domain-containing protein</fullName>
    </recommendedName>
</protein>